<name>A0AC60NZ85_IXOPE</name>
<accession>A0AC60NZ85</accession>
<keyword evidence="2" id="KW-1185">Reference proteome</keyword>
<sequence length="67" mass="7558">RSIVDAHRSGRPRRTEEEEEDRLIVAAAVADLFMSAREIWDKLDLSLSCYTIRPGLKQADLGTRSAD</sequence>
<reference evidence="1 2" key="1">
    <citation type="journal article" date="2020" name="Cell">
        <title>Large-Scale Comparative Analyses of Tick Genomes Elucidate Their Genetic Diversity and Vector Capacities.</title>
        <authorList>
            <consortium name="Tick Genome and Microbiome Consortium (TIGMIC)"/>
            <person name="Jia N."/>
            <person name="Wang J."/>
            <person name="Shi W."/>
            <person name="Du L."/>
            <person name="Sun Y."/>
            <person name="Zhan W."/>
            <person name="Jiang J.F."/>
            <person name="Wang Q."/>
            <person name="Zhang B."/>
            <person name="Ji P."/>
            <person name="Bell-Sakyi L."/>
            <person name="Cui X.M."/>
            <person name="Yuan T.T."/>
            <person name="Jiang B.G."/>
            <person name="Yang W.F."/>
            <person name="Lam T.T."/>
            <person name="Chang Q.C."/>
            <person name="Ding S.J."/>
            <person name="Wang X.J."/>
            <person name="Zhu J.G."/>
            <person name="Ruan X.D."/>
            <person name="Zhao L."/>
            <person name="Wei J.T."/>
            <person name="Ye R.Z."/>
            <person name="Que T.C."/>
            <person name="Du C.H."/>
            <person name="Zhou Y.H."/>
            <person name="Cheng J.X."/>
            <person name="Dai P.F."/>
            <person name="Guo W.B."/>
            <person name="Han X.H."/>
            <person name="Huang E.J."/>
            <person name="Li L.F."/>
            <person name="Wei W."/>
            <person name="Gao Y.C."/>
            <person name="Liu J.Z."/>
            <person name="Shao H.Z."/>
            <person name="Wang X."/>
            <person name="Wang C.C."/>
            <person name="Yang T.C."/>
            <person name="Huo Q.B."/>
            <person name="Li W."/>
            <person name="Chen H.Y."/>
            <person name="Chen S.E."/>
            <person name="Zhou L.G."/>
            <person name="Ni X.B."/>
            <person name="Tian J.H."/>
            <person name="Sheng Y."/>
            <person name="Liu T."/>
            <person name="Pan Y.S."/>
            <person name="Xia L.Y."/>
            <person name="Li J."/>
            <person name="Zhao F."/>
            <person name="Cao W.C."/>
        </authorList>
    </citation>
    <scope>NUCLEOTIDE SEQUENCE [LARGE SCALE GENOMIC DNA]</scope>
    <source>
        <strain evidence="1">Iper-2018</strain>
    </source>
</reference>
<feature type="non-terminal residue" evidence="1">
    <location>
        <position position="1"/>
    </location>
</feature>
<organism evidence="1 2">
    <name type="scientific">Ixodes persulcatus</name>
    <name type="common">Taiga tick</name>
    <dbReference type="NCBI Taxonomy" id="34615"/>
    <lineage>
        <taxon>Eukaryota</taxon>
        <taxon>Metazoa</taxon>
        <taxon>Ecdysozoa</taxon>
        <taxon>Arthropoda</taxon>
        <taxon>Chelicerata</taxon>
        <taxon>Arachnida</taxon>
        <taxon>Acari</taxon>
        <taxon>Parasitiformes</taxon>
        <taxon>Ixodida</taxon>
        <taxon>Ixodoidea</taxon>
        <taxon>Ixodidae</taxon>
        <taxon>Ixodinae</taxon>
        <taxon>Ixodes</taxon>
    </lineage>
</organism>
<dbReference type="Proteomes" id="UP000805193">
    <property type="component" value="Unassembled WGS sequence"/>
</dbReference>
<gene>
    <name evidence="1" type="ORF">HPB47_010472</name>
</gene>
<evidence type="ECO:0000313" key="1">
    <source>
        <dbReference type="EMBL" id="KAG0412397.1"/>
    </source>
</evidence>
<dbReference type="EMBL" id="JABSTQ010011351">
    <property type="protein sequence ID" value="KAG0412397.1"/>
    <property type="molecule type" value="Genomic_DNA"/>
</dbReference>
<proteinExistence type="predicted"/>
<evidence type="ECO:0000313" key="2">
    <source>
        <dbReference type="Proteomes" id="UP000805193"/>
    </source>
</evidence>
<protein>
    <submittedName>
        <fullName evidence="1">Uncharacterized protein</fullName>
    </submittedName>
</protein>
<comment type="caution">
    <text evidence="1">The sequence shown here is derived from an EMBL/GenBank/DDBJ whole genome shotgun (WGS) entry which is preliminary data.</text>
</comment>
<feature type="non-terminal residue" evidence="1">
    <location>
        <position position="67"/>
    </location>
</feature>